<keyword evidence="2" id="KW-1185">Reference proteome</keyword>
<gene>
    <name evidence="3" type="primary">NME3</name>
</gene>
<feature type="region of interest" description="Disordered" evidence="1">
    <location>
        <begin position="1"/>
        <end position="41"/>
    </location>
</feature>
<dbReference type="GeneID" id="110221903"/>
<dbReference type="GO" id="GO:0016301">
    <property type="term" value="F:kinase activity"/>
    <property type="evidence" value="ECO:0007669"/>
    <property type="project" value="UniProtKB-KW"/>
</dbReference>
<keyword evidence="3" id="KW-0418">Kinase</keyword>
<dbReference type="CTD" id="4832"/>
<keyword evidence="3" id="KW-0808">Transferase</keyword>
<evidence type="ECO:0000313" key="3">
    <source>
        <dbReference type="RefSeq" id="XP_020862280.1"/>
    </source>
</evidence>
<proteinExistence type="predicted"/>
<dbReference type="RefSeq" id="XP_020862280.1">
    <property type="nucleotide sequence ID" value="XM_021006621.1"/>
</dbReference>
<organism evidence="2 3">
    <name type="scientific">Phascolarctos cinereus</name>
    <name type="common">Koala</name>
    <dbReference type="NCBI Taxonomy" id="38626"/>
    <lineage>
        <taxon>Eukaryota</taxon>
        <taxon>Metazoa</taxon>
        <taxon>Chordata</taxon>
        <taxon>Craniata</taxon>
        <taxon>Vertebrata</taxon>
        <taxon>Euteleostomi</taxon>
        <taxon>Mammalia</taxon>
        <taxon>Metatheria</taxon>
        <taxon>Diprotodontia</taxon>
        <taxon>Phascolarctidae</taxon>
        <taxon>Phascolarctos</taxon>
    </lineage>
</organism>
<evidence type="ECO:0000256" key="1">
    <source>
        <dbReference type="SAM" id="MobiDB-lite"/>
    </source>
</evidence>
<accession>A0A6P5LUR7</accession>
<evidence type="ECO:0000313" key="2">
    <source>
        <dbReference type="Proteomes" id="UP000515140"/>
    </source>
</evidence>
<dbReference type="AlphaFoldDB" id="A0A6P5LUR7"/>
<feature type="compositionally biased region" description="Basic residues" evidence="1">
    <location>
        <begin position="17"/>
        <end position="39"/>
    </location>
</feature>
<dbReference type="Proteomes" id="UP000515140">
    <property type="component" value="Unplaced"/>
</dbReference>
<reference evidence="3" key="1">
    <citation type="submission" date="2025-08" db="UniProtKB">
        <authorList>
            <consortium name="RefSeq"/>
        </authorList>
    </citation>
    <scope>IDENTIFICATION</scope>
    <source>
        <tissue evidence="3">Spleen</tissue>
    </source>
</reference>
<sequence>MRGAASLRGDSSPPHPPRARAHARARRLPPLPRLHRCRHHDLPGADHLRQHLPLSLDRPERADLPGHQARWLPAAPCGRDHPALREEGLQAGGAEAGAETSFMAVTRWRVPAARLPSGSVQMSCSAGKTAPIDGCTSSWPCDSFLRGTTGKKGHCLCT</sequence>
<name>A0A6P5LUR7_PHACI</name>
<protein>
    <submittedName>
        <fullName evidence="3">Nucleoside diphosphate kinase 3 isoform X2</fullName>
    </submittedName>
</protein>